<comment type="similarity">
    <text evidence="10">Belongs to the TRAFAC class YlqF/YawG GTPase family. RsgA subfamily.</text>
</comment>
<evidence type="ECO:0000256" key="1">
    <source>
        <dbReference type="ARBA" id="ARBA00022490"/>
    </source>
</evidence>
<keyword evidence="4 10" id="KW-0699">rRNA-binding</keyword>
<dbReference type="OrthoDB" id="9809485at2"/>
<sequence>MIDIDFERLRALGLHAAMAQAVQQLIADFASRTPEFADQDWQLMRVCTVHRDRLQVHDGVSERSAIPLPRLIKQHALDGTSIAVGDWVLTQTPEPDRCCIHAVLPPVTRINRRDADGSRHAVVSNVDTALLVMGLDLDFSLRRLERYLALVQGSGVWPVVVLTKLDTLGDTAWARSERLVDIARQLRERLPPEVIVHALDARSPEVAQDLAPYLGLGQTLVLLGSSGAGKSTLTNSLAGMGLQDTGPVREHDSRGRHTTTARTLLPLLSGACLIDTPGVRSLRPDADVQTLSASFTDIQALAGQCRFRNCQHVNEPGCAVLAQVAGDRVRNFHKLKREMQRDQQTPLDRQRELARWKQIGRAGHERAKMKRGE</sequence>
<comment type="subcellular location">
    <subcellularLocation>
        <location evidence="10">Cytoplasm</location>
    </subcellularLocation>
</comment>
<dbReference type="EMBL" id="SNXS01000004">
    <property type="protein sequence ID" value="TDP63790.1"/>
    <property type="molecule type" value="Genomic_DNA"/>
</dbReference>
<dbReference type="InterPro" id="IPR030378">
    <property type="entry name" value="G_CP_dom"/>
</dbReference>
<dbReference type="InterPro" id="IPR027417">
    <property type="entry name" value="P-loop_NTPase"/>
</dbReference>
<evidence type="ECO:0000313" key="13">
    <source>
        <dbReference type="EMBL" id="TDP63790.1"/>
    </source>
</evidence>
<evidence type="ECO:0000256" key="9">
    <source>
        <dbReference type="ARBA" id="ARBA00023134"/>
    </source>
</evidence>
<evidence type="ECO:0000259" key="11">
    <source>
        <dbReference type="PROSITE" id="PS50936"/>
    </source>
</evidence>
<evidence type="ECO:0000256" key="6">
    <source>
        <dbReference type="ARBA" id="ARBA00022801"/>
    </source>
</evidence>
<dbReference type="InterPro" id="IPR010914">
    <property type="entry name" value="RsgA_GTPase_dom"/>
</dbReference>
<proteinExistence type="inferred from homology"/>
<dbReference type="Pfam" id="PF03193">
    <property type="entry name" value="RsgA_GTPase"/>
    <property type="match status" value="1"/>
</dbReference>
<keyword evidence="2 10" id="KW-0690">Ribosome biogenesis</keyword>
<feature type="binding site" evidence="10">
    <location>
        <position position="312"/>
    </location>
    <ligand>
        <name>Zn(2+)</name>
        <dbReference type="ChEBI" id="CHEBI:29105"/>
    </ligand>
</feature>
<keyword evidence="6 10" id="KW-0378">Hydrolase</keyword>
<evidence type="ECO:0000313" key="14">
    <source>
        <dbReference type="Proteomes" id="UP000295361"/>
    </source>
</evidence>
<dbReference type="AlphaFoldDB" id="A0A4R6QJP8"/>
<evidence type="ECO:0000259" key="12">
    <source>
        <dbReference type="PROSITE" id="PS51721"/>
    </source>
</evidence>
<keyword evidence="14" id="KW-1185">Reference proteome</keyword>
<dbReference type="PANTHER" id="PTHR32120">
    <property type="entry name" value="SMALL RIBOSOMAL SUBUNIT BIOGENESIS GTPASE RSGA"/>
    <property type="match status" value="1"/>
</dbReference>
<feature type="binding site" evidence="10">
    <location>
        <begin position="163"/>
        <end position="166"/>
    </location>
    <ligand>
        <name>GTP</name>
        <dbReference type="ChEBI" id="CHEBI:37565"/>
    </ligand>
</feature>
<dbReference type="GO" id="GO:0019843">
    <property type="term" value="F:rRNA binding"/>
    <property type="evidence" value="ECO:0007669"/>
    <property type="project" value="UniProtKB-KW"/>
</dbReference>
<dbReference type="EC" id="3.6.1.-" evidence="10"/>
<feature type="binding site" evidence="10">
    <location>
        <position position="310"/>
    </location>
    <ligand>
        <name>Zn(2+)</name>
        <dbReference type="ChEBI" id="CHEBI:29105"/>
    </ligand>
</feature>
<dbReference type="SUPFAM" id="SSF52540">
    <property type="entry name" value="P-loop containing nucleoside triphosphate hydrolases"/>
    <property type="match status" value="1"/>
</dbReference>
<gene>
    <name evidence="10" type="primary">rsgA</name>
    <name evidence="13" type="ORF">DES47_10472</name>
</gene>
<protein>
    <recommendedName>
        <fullName evidence="10">Small ribosomal subunit biogenesis GTPase RsgA</fullName>
        <ecNumber evidence="10">3.6.1.-</ecNumber>
    </recommendedName>
</protein>
<dbReference type="GO" id="GO:0003924">
    <property type="term" value="F:GTPase activity"/>
    <property type="evidence" value="ECO:0007669"/>
    <property type="project" value="UniProtKB-UniRule"/>
</dbReference>
<dbReference type="Gene3D" id="1.10.40.50">
    <property type="entry name" value="Probable gtpase engc, domain 3"/>
    <property type="match status" value="1"/>
</dbReference>
<dbReference type="HAMAP" id="MF_01820">
    <property type="entry name" value="GTPase_RsgA"/>
    <property type="match status" value="1"/>
</dbReference>
<keyword evidence="1 10" id="KW-0963">Cytoplasm</keyword>
<name>A0A4R6QJP8_9BURK</name>
<dbReference type="GO" id="GO:0005525">
    <property type="term" value="F:GTP binding"/>
    <property type="evidence" value="ECO:0007669"/>
    <property type="project" value="UniProtKB-UniRule"/>
</dbReference>
<dbReference type="NCBIfam" id="TIGR00157">
    <property type="entry name" value="ribosome small subunit-dependent GTPase A"/>
    <property type="match status" value="1"/>
</dbReference>
<comment type="function">
    <text evidence="10">One of several proteins that assist in the late maturation steps of the functional core of the 30S ribosomal subunit. Helps release RbfA from mature subunits. May play a role in the assembly of ribosomal proteins into the subunit. Circularly permuted GTPase that catalyzes slow GTP hydrolysis, GTPase activity is stimulated by the 30S ribosomal subunit.</text>
</comment>
<keyword evidence="3 10" id="KW-0479">Metal-binding</keyword>
<feature type="binding site" evidence="10">
    <location>
        <position position="305"/>
    </location>
    <ligand>
        <name>Zn(2+)</name>
        <dbReference type="ChEBI" id="CHEBI:29105"/>
    </ligand>
</feature>
<dbReference type="GO" id="GO:0042274">
    <property type="term" value="P:ribosomal small subunit biogenesis"/>
    <property type="evidence" value="ECO:0007669"/>
    <property type="project" value="UniProtKB-UniRule"/>
</dbReference>
<dbReference type="Gene3D" id="3.40.50.300">
    <property type="entry name" value="P-loop containing nucleotide triphosphate hydrolases"/>
    <property type="match status" value="1"/>
</dbReference>
<evidence type="ECO:0000256" key="10">
    <source>
        <dbReference type="HAMAP-Rule" id="MF_01820"/>
    </source>
</evidence>
<accession>A0A4R6QJP8</accession>
<reference evidence="13 14" key="1">
    <citation type="submission" date="2019-03" db="EMBL/GenBank/DDBJ databases">
        <title>Genomic Encyclopedia of Type Strains, Phase IV (KMG-IV): sequencing the most valuable type-strain genomes for metagenomic binning, comparative biology and taxonomic classification.</title>
        <authorList>
            <person name="Goeker M."/>
        </authorList>
    </citation>
    <scope>NUCLEOTIDE SEQUENCE [LARGE SCALE GENOMIC DNA]</scope>
    <source>
        <strain evidence="13 14">DSM 16998</strain>
    </source>
</reference>
<dbReference type="CDD" id="cd01854">
    <property type="entry name" value="YjeQ_EngC"/>
    <property type="match status" value="1"/>
</dbReference>
<evidence type="ECO:0000256" key="7">
    <source>
        <dbReference type="ARBA" id="ARBA00022833"/>
    </source>
</evidence>
<evidence type="ECO:0000256" key="2">
    <source>
        <dbReference type="ARBA" id="ARBA00022517"/>
    </source>
</evidence>
<evidence type="ECO:0000256" key="8">
    <source>
        <dbReference type="ARBA" id="ARBA00022884"/>
    </source>
</evidence>
<feature type="domain" description="CP-type G" evidence="12">
    <location>
        <begin position="114"/>
        <end position="282"/>
    </location>
</feature>
<dbReference type="RefSeq" id="WP_133701657.1">
    <property type="nucleotide sequence ID" value="NZ_SNXS01000004.1"/>
</dbReference>
<evidence type="ECO:0000256" key="4">
    <source>
        <dbReference type="ARBA" id="ARBA00022730"/>
    </source>
</evidence>
<evidence type="ECO:0000256" key="3">
    <source>
        <dbReference type="ARBA" id="ARBA00022723"/>
    </source>
</evidence>
<feature type="binding site" evidence="10">
    <location>
        <begin position="224"/>
        <end position="232"/>
    </location>
    <ligand>
        <name>GTP</name>
        <dbReference type="ChEBI" id="CHEBI:37565"/>
    </ligand>
</feature>
<dbReference type="GO" id="GO:0046872">
    <property type="term" value="F:metal ion binding"/>
    <property type="evidence" value="ECO:0007669"/>
    <property type="project" value="UniProtKB-KW"/>
</dbReference>
<comment type="subunit">
    <text evidence="10">Monomer. Associates with 30S ribosomal subunit, binds 16S rRNA.</text>
</comment>
<keyword evidence="5 10" id="KW-0547">Nucleotide-binding</keyword>
<organism evidence="13 14">
    <name type="scientific">Roseateles toxinivorans</name>
    <dbReference type="NCBI Taxonomy" id="270368"/>
    <lineage>
        <taxon>Bacteria</taxon>
        <taxon>Pseudomonadati</taxon>
        <taxon>Pseudomonadota</taxon>
        <taxon>Betaproteobacteria</taxon>
        <taxon>Burkholderiales</taxon>
        <taxon>Sphaerotilaceae</taxon>
        <taxon>Roseateles</taxon>
    </lineage>
</organism>
<dbReference type="Proteomes" id="UP000295361">
    <property type="component" value="Unassembled WGS sequence"/>
</dbReference>
<keyword evidence="7 10" id="KW-0862">Zinc</keyword>
<dbReference type="InParanoid" id="A0A4R6QJP8"/>
<dbReference type="GO" id="GO:0005737">
    <property type="term" value="C:cytoplasm"/>
    <property type="evidence" value="ECO:0007669"/>
    <property type="project" value="UniProtKB-SubCell"/>
</dbReference>
<dbReference type="PANTHER" id="PTHR32120:SF10">
    <property type="entry name" value="SMALL RIBOSOMAL SUBUNIT BIOGENESIS GTPASE RSGA"/>
    <property type="match status" value="1"/>
</dbReference>
<keyword evidence="8 10" id="KW-0694">RNA-binding</keyword>
<comment type="caution">
    <text evidence="13">The sequence shown here is derived from an EMBL/GenBank/DDBJ whole genome shotgun (WGS) entry which is preliminary data.</text>
</comment>
<keyword evidence="9 10" id="KW-0342">GTP-binding</keyword>
<dbReference type="PROSITE" id="PS50936">
    <property type="entry name" value="ENGC_GTPASE"/>
    <property type="match status" value="1"/>
</dbReference>
<dbReference type="PROSITE" id="PS51721">
    <property type="entry name" value="G_CP"/>
    <property type="match status" value="1"/>
</dbReference>
<evidence type="ECO:0000256" key="5">
    <source>
        <dbReference type="ARBA" id="ARBA00022741"/>
    </source>
</evidence>
<feature type="binding site" evidence="10">
    <location>
        <position position="318"/>
    </location>
    <ligand>
        <name>Zn(2+)</name>
        <dbReference type="ChEBI" id="CHEBI:29105"/>
    </ligand>
</feature>
<comment type="cofactor">
    <cofactor evidence="10">
        <name>Zn(2+)</name>
        <dbReference type="ChEBI" id="CHEBI:29105"/>
    </cofactor>
    <text evidence="10">Binds 1 zinc ion per subunit.</text>
</comment>
<feature type="domain" description="EngC GTPase" evidence="11">
    <location>
        <begin position="124"/>
        <end position="280"/>
    </location>
</feature>
<dbReference type="InterPro" id="IPR004881">
    <property type="entry name" value="Ribosome_biogen_GTPase_RsgA"/>
</dbReference>